<dbReference type="AlphaFoldDB" id="A0A2A3YKM2"/>
<dbReference type="InterPro" id="IPR020904">
    <property type="entry name" value="Sc_DH/Rdtase_CS"/>
</dbReference>
<feature type="domain" description="Ketoreductase" evidence="3">
    <location>
        <begin position="14"/>
        <end position="182"/>
    </location>
</feature>
<evidence type="ECO:0000313" key="4">
    <source>
        <dbReference type="EMBL" id="PCC39896.1"/>
    </source>
</evidence>
<dbReference type="Pfam" id="PF13561">
    <property type="entry name" value="adh_short_C2"/>
    <property type="match status" value="1"/>
</dbReference>
<dbReference type="PRINTS" id="PR00080">
    <property type="entry name" value="SDRFAMILY"/>
</dbReference>
<evidence type="ECO:0000256" key="2">
    <source>
        <dbReference type="ARBA" id="ARBA00023002"/>
    </source>
</evidence>
<dbReference type="InterPro" id="IPR002347">
    <property type="entry name" value="SDR_fam"/>
</dbReference>
<dbReference type="InterPro" id="IPR036291">
    <property type="entry name" value="NAD(P)-bd_dom_sf"/>
</dbReference>
<dbReference type="EMBL" id="NRGR01000011">
    <property type="protein sequence ID" value="PCC39896.1"/>
    <property type="molecule type" value="Genomic_DNA"/>
</dbReference>
<dbReference type="RefSeq" id="WP_096164357.1">
    <property type="nucleotide sequence ID" value="NZ_BAAAIQ010000013.1"/>
</dbReference>
<keyword evidence="2" id="KW-0560">Oxidoreductase</keyword>
<organism evidence="4 5">
    <name type="scientific">Brachybacterium alimentarium</name>
    <dbReference type="NCBI Taxonomy" id="47845"/>
    <lineage>
        <taxon>Bacteria</taxon>
        <taxon>Bacillati</taxon>
        <taxon>Actinomycetota</taxon>
        <taxon>Actinomycetes</taxon>
        <taxon>Micrococcales</taxon>
        <taxon>Dermabacteraceae</taxon>
        <taxon>Brachybacterium</taxon>
    </lineage>
</organism>
<proteinExistence type="inferred from homology"/>
<dbReference type="SMART" id="SM00822">
    <property type="entry name" value="PKS_KR"/>
    <property type="match status" value="1"/>
</dbReference>
<evidence type="ECO:0000313" key="5">
    <source>
        <dbReference type="Proteomes" id="UP000218598"/>
    </source>
</evidence>
<name>A0A2A3YKM2_9MICO</name>
<dbReference type="PANTHER" id="PTHR42760:SF5">
    <property type="entry name" value="2-DEHYDRO-3-DEOXY-D-GLUCONATE 5-DEHYDROGENASE"/>
    <property type="match status" value="1"/>
</dbReference>
<dbReference type="SUPFAM" id="SSF51735">
    <property type="entry name" value="NAD(P)-binding Rossmann-fold domains"/>
    <property type="match status" value="1"/>
</dbReference>
<dbReference type="PRINTS" id="PR00081">
    <property type="entry name" value="GDHRDH"/>
</dbReference>
<gene>
    <name evidence="4" type="ORF">CIK66_06805</name>
</gene>
<evidence type="ECO:0000259" key="3">
    <source>
        <dbReference type="SMART" id="SM00822"/>
    </source>
</evidence>
<protein>
    <submittedName>
        <fullName evidence="4">2-deoxy-D-gluconate 3-dehydrogenase</fullName>
    </submittedName>
</protein>
<dbReference type="InterPro" id="IPR057326">
    <property type="entry name" value="KR_dom"/>
</dbReference>
<dbReference type="OrthoDB" id="286404at2"/>
<dbReference type="Proteomes" id="UP000218598">
    <property type="component" value="Unassembled WGS sequence"/>
</dbReference>
<comment type="caution">
    <text evidence="4">The sequence shown here is derived from an EMBL/GenBank/DDBJ whole genome shotgun (WGS) entry which is preliminary data.</text>
</comment>
<reference evidence="4 5" key="1">
    <citation type="journal article" date="2017" name="Elife">
        <title>Extensive horizontal gene transfer in cheese-associated bacteria.</title>
        <authorList>
            <person name="Bonham K.S."/>
            <person name="Wolfe B.E."/>
            <person name="Dutton R.J."/>
        </authorList>
    </citation>
    <scope>NUCLEOTIDE SEQUENCE [LARGE SCALE GENOMIC DNA]</scope>
    <source>
        <strain evidence="4 5">341_9</strain>
    </source>
</reference>
<dbReference type="GeneID" id="95326964"/>
<dbReference type="FunFam" id="3.40.50.720:FF:000084">
    <property type="entry name" value="Short-chain dehydrogenase reductase"/>
    <property type="match status" value="1"/>
</dbReference>
<dbReference type="Gene3D" id="3.40.50.720">
    <property type="entry name" value="NAD(P)-binding Rossmann-like Domain"/>
    <property type="match status" value="1"/>
</dbReference>
<comment type="similarity">
    <text evidence="1">Belongs to the short-chain dehydrogenases/reductases (SDR) family.</text>
</comment>
<accession>A0A2A3YKM2</accession>
<sequence length="246" mass="25575">MPYPGTLDVDLTGATAVVTGSTRGIGRALTELLLASGARVIGLQRGTDSLGPGHTCLSVDLADPAARADAVDAVLADHEIDILVNNAGINLRHTVEDFPRDEFSQVMSINLDAVVHLTQAFGRPMLERGHGRIVNIASMLSFFGGVKASAYAASKGAVAQFTKSVANEWAGRGVAVNAVAPGYIATELNVALREDPERNGEIIGRIPAGRWGSAEDIAGTVLFLCSGGADYVHGTVLPVDGGYLAR</sequence>
<dbReference type="PANTHER" id="PTHR42760">
    <property type="entry name" value="SHORT-CHAIN DEHYDROGENASES/REDUCTASES FAMILY MEMBER"/>
    <property type="match status" value="1"/>
</dbReference>
<keyword evidence="5" id="KW-1185">Reference proteome</keyword>
<dbReference type="GO" id="GO:0016616">
    <property type="term" value="F:oxidoreductase activity, acting on the CH-OH group of donors, NAD or NADP as acceptor"/>
    <property type="evidence" value="ECO:0007669"/>
    <property type="project" value="TreeGrafter"/>
</dbReference>
<dbReference type="PROSITE" id="PS00061">
    <property type="entry name" value="ADH_SHORT"/>
    <property type="match status" value="1"/>
</dbReference>
<evidence type="ECO:0000256" key="1">
    <source>
        <dbReference type="ARBA" id="ARBA00006484"/>
    </source>
</evidence>